<keyword evidence="2" id="KW-0812">Transmembrane</keyword>
<evidence type="ECO:0000313" key="3">
    <source>
        <dbReference type="EMBL" id="MFD2463257.1"/>
    </source>
</evidence>
<feature type="transmembrane region" description="Helical" evidence="2">
    <location>
        <begin position="475"/>
        <end position="494"/>
    </location>
</feature>
<evidence type="ECO:0000256" key="2">
    <source>
        <dbReference type="SAM" id="Phobius"/>
    </source>
</evidence>
<protein>
    <recommendedName>
        <fullName evidence="5">Membrane-associated oxidoreductase</fullName>
    </recommendedName>
</protein>
<name>A0ABW5GQW1_9PSEU</name>
<evidence type="ECO:0000256" key="1">
    <source>
        <dbReference type="SAM" id="MobiDB-lite"/>
    </source>
</evidence>
<keyword evidence="4" id="KW-1185">Reference proteome</keyword>
<gene>
    <name evidence="3" type="ORF">ACFSYJ_31915</name>
</gene>
<organism evidence="3 4">
    <name type="scientific">Amycolatopsis samaneae</name>
    <dbReference type="NCBI Taxonomy" id="664691"/>
    <lineage>
        <taxon>Bacteria</taxon>
        <taxon>Bacillati</taxon>
        <taxon>Actinomycetota</taxon>
        <taxon>Actinomycetes</taxon>
        <taxon>Pseudonocardiales</taxon>
        <taxon>Pseudonocardiaceae</taxon>
        <taxon>Amycolatopsis</taxon>
    </lineage>
</organism>
<reference evidence="4" key="1">
    <citation type="journal article" date="2019" name="Int. J. Syst. Evol. Microbiol.">
        <title>The Global Catalogue of Microorganisms (GCM) 10K type strain sequencing project: providing services to taxonomists for standard genome sequencing and annotation.</title>
        <authorList>
            <consortium name="The Broad Institute Genomics Platform"/>
            <consortium name="The Broad Institute Genome Sequencing Center for Infectious Disease"/>
            <person name="Wu L."/>
            <person name="Ma J."/>
        </authorList>
    </citation>
    <scope>NUCLEOTIDE SEQUENCE [LARGE SCALE GENOMIC DNA]</scope>
    <source>
        <strain evidence="4">CGMCC 4.7643</strain>
    </source>
</reference>
<feature type="transmembrane region" description="Helical" evidence="2">
    <location>
        <begin position="445"/>
        <end position="463"/>
    </location>
</feature>
<feature type="transmembrane region" description="Helical" evidence="2">
    <location>
        <begin position="506"/>
        <end position="527"/>
    </location>
</feature>
<evidence type="ECO:0000313" key="4">
    <source>
        <dbReference type="Proteomes" id="UP001597419"/>
    </source>
</evidence>
<feature type="region of interest" description="Disordered" evidence="1">
    <location>
        <begin position="1"/>
        <end position="38"/>
    </location>
</feature>
<dbReference type="EMBL" id="JBHUKU010000020">
    <property type="protein sequence ID" value="MFD2463257.1"/>
    <property type="molecule type" value="Genomic_DNA"/>
</dbReference>
<dbReference type="RefSeq" id="WP_345391979.1">
    <property type="nucleotide sequence ID" value="NZ_BAABHG010000005.1"/>
</dbReference>
<proteinExistence type="predicted"/>
<keyword evidence="2" id="KW-0472">Membrane</keyword>
<comment type="caution">
    <text evidence="3">The sequence shown here is derived from an EMBL/GenBank/DDBJ whole genome shotgun (WGS) entry which is preliminary data.</text>
</comment>
<evidence type="ECO:0008006" key="5">
    <source>
        <dbReference type="Google" id="ProtNLM"/>
    </source>
</evidence>
<keyword evidence="2" id="KW-1133">Transmembrane helix</keyword>
<accession>A0ABW5GQW1</accession>
<feature type="compositionally biased region" description="Basic and acidic residues" evidence="1">
    <location>
        <begin position="1"/>
        <end position="29"/>
    </location>
</feature>
<dbReference type="Proteomes" id="UP001597419">
    <property type="component" value="Unassembled WGS sequence"/>
</dbReference>
<sequence length="533" mass="56661">MRRDEPSPAEERVREAYTRGEVADFRDGADDSADGTSWGPERTVRAGFLRRLLLTGETDDGVIPALRMSGARISGALDLAGADVPCPVRFHACHFDQVLVVEAARTRQLDLTASVLPGLRGARVRMAGALHLTASRFSGPVRLAGARVAGPVLAEEAHLEAAEGPALRLDTAHIENDLWAPGLRATGLVTMEGARVDGTLNLRDAALARPGETCLSGTGLTVGSGVVAPRLVTDGEIRLSGARVTGSLDLTGARLVRRGGKAVRADNLTVGADLRATRARAEGCVDLRGATITGQLDLAHAELSNDKGVLALRLSSCTAAELSLREAEPIRGLVSLQNARFDLLVATPGVWPEVVKLDGLRYAALAPHLPARERLPLLKRAEDGFVPESYTQLAAAYSGVGDDVAAREVGLARQRHHRSTQPRYARAWGYLQDAAVGYGYRPLRAAAWLALLLAVGTLVFGLHHPPALDAGKAPVFNPFVYTLDLLLPIVDFGQAKAVNPHGGYQWLSYGLIAAGWLLATTVVAGITRTINRR</sequence>